<reference evidence="3" key="1">
    <citation type="journal article" date="2019" name="Int. J. Syst. Evol. Microbiol.">
        <title>The Global Catalogue of Microorganisms (GCM) 10K type strain sequencing project: providing services to taxonomists for standard genome sequencing and annotation.</title>
        <authorList>
            <consortium name="The Broad Institute Genomics Platform"/>
            <consortium name="The Broad Institute Genome Sequencing Center for Infectious Disease"/>
            <person name="Wu L."/>
            <person name="Ma J."/>
        </authorList>
    </citation>
    <scope>NUCLEOTIDE SEQUENCE [LARGE SCALE GENOMIC DNA]</scope>
    <source>
        <strain evidence="3">KCTC 32514</strain>
    </source>
</reference>
<evidence type="ECO:0000313" key="3">
    <source>
        <dbReference type="Proteomes" id="UP001597548"/>
    </source>
</evidence>
<feature type="domain" description="CHAT" evidence="1">
    <location>
        <begin position="5"/>
        <end position="70"/>
    </location>
</feature>
<gene>
    <name evidence="2" type="ORF">ACFS29_17095</name>
</gene>
<dbReference type="EMBL" id="JBHUOS010000014">
    <property type="protein sequence ID" value="MFD2917373.1"/>
    <property type="molecule type" value="Genomic_DNA"/>
</dbReference>
<keyword evidence="3" id="KW-1185">Reference proteome</keyword>
<protein>
    <submittedName>
        <fullName evidence="2">CHAT domain-containing protein</fullName>
    </submittedName>
</protein>
<comment type="caution">
    <text evidence="2">The sequence shown here is derived from an EMBL/GenBank/DDBJ whole genome shotgun (WGS) entry which is preliminary data.</text>
</comment>
<proteinExistence type="predicted"/>
<dbReference type="Proteomes" id="UP001597548">
    <property type="component" value="Unassembled WGS sequence"/>
</dbReference>
<dbReference type="RefSeq" id="WP_241738342.1">
    <property type="nucleotide sequence ID" value="NZ_JADILU010000006.1"/>
</dbReference>
<name>A0ABW5ZZC9_9FLAO</name>
<organism evidence="2 3">
    <name type="scientific">Psychroserpens luteus</name>
    <dbReference type="NCBI Taxonomy" id="1434066"/>
    <lineage>
        <taxon>Bacteria</taxon>
        <taxon>Pseudomonadati</taxon>
        <taxon>Bacteroidota</taxon>
        <taxon>Flavobacteriia</taxon>
        <taxon>Flavobacteriales</taxon>
        <taxon>Flavobacteriaceae</taxon>
        <taxon>Psychroserpens</taxon>
    </lineage>
</organism>
<evidence type="ECO:0000259" key="1">
    <source>
        <dbReference type="Pfam" id="PF12770"/>
    </source>
</evidence>
<dbReference type="InterPro" id="IPR024983">
    <property type="entry name" value="CHAT_dom"/>
</dbReference>
<evidence type="ECO:0000313" key="2">
    <source>
        <dbReference type="EMBL" id="MFD2917373.1"/>
    </source>
</evidence>
<dbReference type="Pfam" id="PF12770">
    <property type="entry name" value="CHAT"/>
    <property type="match status" value="1"/>
</dbReference>
<sequence>MRNGKTNLLGEGLISLAHAFNYAGSESILTSLWKIDEQSSAQIIENFYGYIKKGLPKDEALQKAKLDYFATASGRTIAPQY</sequence>
<accession>A0ABW5ZZC9</accession>